<organism evidence="7">
    <name type="scientific">Graphocephala atropunctata</name>
    <dbReference type="NCBI Taxonomy" id="36148"/>
    <lineage>
        <taxon>Eukaryota</taxon>
        <taxon>Metazoa</taxon>
        <taxon>Ecdysozoa</taxon>
        <taxon>Arthropoda</taxon>
        <taxon>Hexapoda</taxon>
        <taxon>Insecta</taxon>
        <taxon>Pterygota</taxon>
        <taxon>Neoptera</taxon>
        <taxon>Paraneoptera</taxon>
        <taxon>Hemiptera</taxon>
        <taxon>Auchenorrhyncha</taxon>
        <taxon>Membracoidea</taxon>
        <taxon>Cicadellidae</taxon>
        <taxon>Cicadellinae</taxon>
        <taxon>Cicadellini</taxon>
        <taxon>Graphocephala</taxon>
    </lineage>
</organism>
<accession>A0A1B6M0V4</accession>
<feature type="domain" description="Major facilitator superfamily (MFS) profile" evidence="6">
    <location>
        <begin position="55"/>
        <end position="506"/>
    </location>
</feature>
<evidence type="ECO:0000256" key="4">
    <source>
        <dbReference type="ARBA" id="ARBA00023136"/>
    </source>
</evidence>
<feature type="transmembrane region" description="Helical" evidence="5">
    <location>
        <begin position="152"/>
        <end position="173"/>
    </location>
</feature>
<evidence type="ECO:0000313" key="7">
    <source>
        <dbReference type="EMBL" id="JAT29566.1"/>
    </source>
</evidence>
<dbReference type="EMBL" id="GEBQ01010411">
    <property type="protein sequence ID" value="JAT29566.1"/>
    <property type="molecule type" value="Transcribed_RNA"/>
</dbReference>
<protein>
    <recommendedName>
        <fullName evidence="6">Major facilitator superfamily (MFS) profile domain-containing protein</fullName>
    </recommendedName>
</protein>
<feature type="transmembrane region" description="Helical" evidence="5">
    <location>
        <begin position="390"/>
        <end position="409"/>
    </location>
</feature>
<dbReference type="GO" id="GO:0016020">
    <property type="term" value="C:membrane"/>
    <property type="evidence" value="ECO:0007669"/>
    <property type="project" value="UniProtKB-SubCell"/>
</dbReference>
<gene>
    <name evidence="7" type="ORF">g.16986</name>
</gene>
<evidence type="ECO:0000256" key="1">
    <source>
        <dbReference type="ARBA" id="ARBA00004141"/>
    </source>
</evidence>
<dbReference type="PROSITE" id="PS50850">
    <property type="entry name" value="MFS"/>
    <property type="match status" value="1"/>
</dbReference>
<feature type="transmembrane region" description="Helical" evidence="5">
    <location>
        <begin position="66"/>
        <end position="86"/>
    </location>
</feature>
<keyword evidence="4 5" id="KW-0472">Membrane</keyword>
<dbReference type="SUPFAM" id="SSF103473">
    <property type="entry name" value="MFS general substrate transporter"/>
    <property type="match status" value="1"/>
</dbReference>
<dbReference type="GO" id="GO:0022857">
    <property type="term" value="F:transmembrane transporter activity"/>
    <property type="evidence" value="ECO:0007669"/>
    <property type="project" value="InterPro"/>
</dbReference>
<feature type="non-terminal residue" evidence="7">
    <location>
        <position position="1"/>
    </location>
</feature>
<keyword evidence="3 5" id="KW-1133">Transmembrane helix</keyword>
<dbReference type="Pfam" id="PF00083">
    <property type="entry name" value="Sugar_tr"/>
    <property type="match status" value="1"/>
</dbReference>
<dbReference type="PROSITE" id="PS00217">
    <property type="entry name" value="SUGAR_TRANSPORT_2"/>
    <property type="match status" value="1"/>
</dbReference>
<feature type="transmembrane region" description="Helical" evidence="5">
    <location>
        <begin position="478"/>
        <end position="500"/>
    </location>
</feature>
<dbReference type="Gene3D" id="1.20.1250.20">
    <property type="entry name" value="MFS general substrate transporter like domains"/>
    <property type="match status" value="1"/>
</dbReference>
<dbReference type="InterPro" id="IPR036259">
    <property type="entry name" value="MFS_trans_sf"/>
</dbReference>
<keyword evidence="2 5" id="KW-0812">Transmembrane</keyword>
<dbReference type="InterPro" id="IPR020846">
    <property type="entry name" value="MFS_dom"/>
</dbReference>
<comment type="subcellular location">
    <subcellularLocation>
        <location evidence="1">Membrane</location>
        <topology evidence="1">Multi-pass membrane protein</topology>
    </subcellularLocation>
</comment>
<feature type="transmembrane region" description="Helical" evidence="5">
    <location>
        <begin position="185"/>
        <end position="204"/>
    </location>
</feature>
<dbReference type="AlphaFoldDB" id="A0A1B6M0V4"/>
<evidence type="ECO:0000259" key="6">
    <source>
        <dbReference type="PROSITE" id="PS50850"/>
    </source>
</evidence>
<evidence type="ECO:0000256" key="3">
    <source>
        <dbReference type="ARBA" id="ARBA00022989"/>
    </source>
</evidence>
<dbReference type="InterPro" id="IPR005829">
    <property type="entry name" value="Sugar_transporter_CS"/>
</dbReference>
<feature type="transmembrane region" description="Helical" evidence="5">
    <location>
        <begin position="326"/>
        <end position="346"/>
    </location>
</feature>
<evidence type="ECO:0000256" key="5">
    <source>
        <dbReference type="SAM" id="Phobius"/>
    </source>
</evidence>
<feature type="transmembrane region" description="Helical" evidence="5">
    <location>
        <begin position="358"/>
        <end position="378"/>
    </location>
</feature>
<feature type="transmembrane region" description="Helical" evidence="5">
    <location>
        <begin position="451"/>
        <end position="472"/>
    </location>
</feature>
<feature type="transmembrane region" description="Helical" evidence="5">
    <location>
        <begin position="98"/>
        <end position="119"/>
    </location>
</feature>
<proteinExistence type="predicted"/>
<dbReference type="InterPro" id="IPR050549">
    <property type="entry name" value="MFS_Trehalose_Transporter"/>
</dbReference>
<dbReference type="PANTHER" id="PTHR48021">
    <property type="match status" value="1"/>
</dbReference>
<sequence length="545" mass="59809">GSARLTCQFRCQCQRGQLPTDHSCLSTHSVFNTCQLISVMEDFTNRNYGARATCAQVFAALALNSLNVNVGMIICMPVLIIGALRTTKSPLSFSEEEASWFGGLVFMIQPLGSVVSGFLQDHLGRKRCMMLVNIPQFVAWLMLYYATSKFTLFAAVTLLGLSIGFMEAPVLSYIGEVSEPRLRGVLSTIGGIFFNLGLTLESVIGATTDWRTMVLITSAAPVTAFLALSLVPDSPAWLVTKGRVKDAQKAYQWLRGWVSQDVIQEELDTLMDYVKQSRNVRIVSSAEYRAVQTKNVEDATMAYNAHPESKLKIFLHPSVQRPMRIIVVYFLVAACASLCGMRPFFIEVLKGMGVPLDPHLVIVAGSILTTVGALTSTLTMRRAGKRGLTFVSLALSFCCCYGLAIYLALGLNISWIPLALFSVSFFAAPLGIICVPWILISELFPLKGRGVAGGVAAALGYMIMFIIIKTFYNLVSLVQLSGACFLYGSVGLLGFVFFYFRLPETEGVPLHLIERIFADKNENLGVTQVETIKKEDYDMGKVKPV</sequence>
<feature type="transmembrane region" description="Helical" evidence="5">
    <location>
        <begin position="415"/>
        <end position="439"/>
    </location>
</feature>
<dbReference type="InterPro" id="IPR005828">
    <property type="entry name" value="MFS_sugar_transport-like"/>
</dbReference>
<evidence type="ECO:0000256" key="2">
    <source>
        <dbReference type="ARBA" id="ARBA00022692"/>
    </source>
</evidence>
<dbReference type="PANTHER" id="PTHR48021:SF39">
    <property type="entry name" value="MAJOR FACILITATOR SUPERFAMILY (MFS) PROFILE DOMAIN-CONTAINING PROTEIN"/>
    <property type="match status" value="1"/>
</dbReference>
<name>A0A1B6M0V4_9HEMI</name>
<reference evidence="7" key="1">
    <citation type="submission" date="2015-11" db="EMBL/GenBank/DDBJ databases">
        <title>De novo transcriptome assembly of four potential Pierce s Disease insect vectors from Arizona vineyards.</title>
        <authorList>
            <person name="Tassone E.E."/>
        </authorList>
    </citation>
    <scope>NUCLEOTIDE SEQUENCE</scope>
</reference>